<dbReference type="GO" id="GO:0012505">
    <property type="term" value="C:endomembrane system"/>
    <property type="evidence" value="ECO:0007669"/>
    <property type="project" value="UniProtKB-ARBA"/>
</dbReference>
<evidence type="ECO:0000256" key="8">
    <source>
        <dbReference type="RuleBase" id="RU363111"/>
    </source>
</evidence>
<dbReference type="InterPro" id="IPR011691">
    <property type="entry name" value="Vesicle_transpt_SFT2"/>
</dbReference>
<accession>A0A0H5QHS6</accession>
<name>A0A0H5QHS6_9EUKA</name>
<sequence>CDRVSVITLLPYRSSPLSLLRPMEFTGLLGNNPEPEQEGWFSEILHLTWIQRLWGFVICFFLGMLFGFMSSFAVGSIIVGRPAKFAFPYTLSNLLSLGSTTFLMGPKSQFKAMFSKTRIVATTVYLFFLVLTLVLAFNHAKPILVLISIIIQMLALAWYSLSYIPFARNAASSCLRRTFSTLC</sequence>
<evidence type="ECO:0000256" key="2">
    <source>
        <dbReference type="ARBA" id="ARBA00022448"/>
    </source>
</evidence>
<keyword evidence="2 8" id="KW-0813">Transport</keyword>
<feature type="non-terminal residue" evidence="9">
    <location>
        <position position="1"/>
    </location>
</feature>
<dbReference type="GO" id="GO:0016192">
    <property type="term" value="P:vesicle-mediated transport"/>
    <property type="evidence" value="ECO:0007669"/>
    <property type="project" value="InterPro"/>
</dbReference>
<evidence type="ECO:0000256" key="1">
    <source>
        <dbReference type="ARBA" id="ARBA00004141"/>
    </source>
</evidence>
<reference evidence="9" key="1">
    <citation type="submission" date="2015-04" db="EMBL/GenBank/DDBJ databases">
        <title>The genome sequence of the plant pathogenic Rhizarian Plasmodiophora brassicae reveals insights in its biotrophic life cycle and the origin of chitin synthesis.</title>
        <authorList>
            <person name="Schwelm A."/>
            <person name="Fogelqvist J."/>
            <person name="Knaust A."/>
            <person name="Julke S."/>
            <person name="Lilja T."/>
            <person name="Dhandapani V."/>
            <person name="Bonilla-Rosso G."/>
            <person name="Karlsson M."/>
            <person name="Shevchenko A."/>
            <person name="Choi S.R."/>
            <person name="Kim H.G."/>
            <person name="Park J.Y."/>
            <person name="Lim Y.P."/>
            <person name="Ludwig-Muller J."/>
            <person name="Dixelius C."/>
        </authorList>
    </citation>
    <scope>NUCLEOTIDE SEQUENCE</scope>
    <source>
        <tissue evidence="9">Potato root galls</tissue>
    </source>
</reference>
<evidence type="ECO:0000256" key="6">
    <source>
        <dbReference type="ARBA" id="ARBA00023136"/>
    </source>
</evidence>
<dbReference type="PANTHER" id="PTHR23137">
    <property type="entry name" value="VESICLE TRANSPORT PROTEIN-RELATED"/>
    <property type="match status" value="1"/>
</dbReference>
<keyword evidence="4 8" id="KW-0653">Protein transport</keyword>
<dbReference type="AlphaFoldDB" id="A0A0H5QHS6"/>
<protein>
    <recommendedName>
        <fullName evidence="8">Vesicle transport protein</fullName>
    </recommendedName>
</protein>
<proteinExistence type="inferred from homology"/>
<comment type="similarity">
    <text evidence="7 8">Belongs to the SFT2 family.</text>
</comment>
<feature type="transmembrane region" description="Helical" evidence="8">
    <location>
        <begin position="117"/>
        <end position="137"/>
    </location>
</feature>
<keyword evidence="6 8" id="KW-0472">Membrane</keyword>
<evidence type="ECO:0000313" key="9">
    <source>
        <dbReference type="EMBL" id="CRZ01590.1"/>
    </source>
</evidence>
<organism evidence="9">
    <name type="scientific">Spongospora subterranea</name>
    <dbReference type="NCBI Taxonomy" id="70186"/>
    <lineage>
        <taxon>Eukaryota</taxon>
        <taxon>Sar</taxon>
        <taxon>Rhizaria</taxon>
        <taxon>Endomyxa</taxon>
        <taxon>Phytomyxea</taxon>
        <taxon>Plasmodiophorida</taxon>
        <taxon>Plasmodiophoridae</taxon>
        <taxon>Spongospora</taxon>
    </lineage>
</organism>
<evidence type="ECO:0000256" key="5">
    <source>
        <dbReference type="ARBA" id="ARBA00022989"/>
    </source>
</evidence>
<dbReference type="GO" id="GO:0005737">
    <property type="term" value="C:cytoplasm"/>
    <property type="evidence" value="ECO:0007669"/>
    <property type="project" value="UniProtKB-ARBA"/>
</dbReference>
<dbReference type="GO" id="GO:0015031">
    <property type="term" value="P:protein transport"/>
    <property type="evidence" value="ECO:0007669"/>
    <property type="project" value="UniProtKB-KW"/>
</dbReference>
<keyword evidence="3 8" id="KW-0812">Transmembrane</keyword>
<evidence type="ECO:0000256" key="4">
    <source>
        <dbReference type="ARBA" id="ARBA00022927"/>
    </source>
</evidence>
<feature type="transmembrane region" description="Helical" evidence="8">
    <location>
        <begin position="53"/>
        <end position="79"/>
    </location>
</feature>
<evidence type="ECO:0000256" key="7">
    <source>
        <dbReference type="ARBA" id="ARBA00025800"/>
    </source>
</evidence>
<feature type="transmembrane region" description="Helical" evidence="8">
    <location>
        <begin position="85"/>
        <end position="105"/>
    </location>
</feature>
<comment type="function">
    <text evidence="8">May be involved in fusion of retrograde transport vesicles derived from an endocytic compartment with the Golgi complex.</text>
</comment>
<keyword evidence="5 8" id="KW-1133">Transmembrane helix</keyword>
<dbReference type="InterPro" id="IPR007305">
    <property type="entry name" value="Vesicle_transpt_Got1/SFT2"/>
</dbReference>
<dbReference type="PANTHER" id="PTHR23137:SF6">
    <property type="entry name" value="VESICLE TRANSPORT PROTEIN"/>
    <property type="match status" value="1"/>
</dbReference>
<dbReference type="GO" id="GO:0016020">
    <property type="term" value="C:membrane"/>
    <property type="evidence" value="ECO:0007669"/>
    <property type="project" value="UniProtKB-SubCell"/>
</dbReference>
<comment type="subcellular location">
    <subcellularLocation>
        <location evidence="1 8">Membrane</location>
        <topology evidence="1 8">Multi-pass membrane protein</topology>
    </subcellularLocation>
</comment>
<dbReference type="Pfam" id="PF04178">
    <property type="entry name" value="Got1"/>
    <property type="match status" value="1"/>
</dbReference>
<feature type="transmembrane region" description="Helical" evidence="8">
    <location>
        <begin position="143"/>
        <end position="166"/>
    </location>
</feature>
<evidence type="ECO:0000256" key="3">
    <source>
        <dbReference type="ARBA" id="ARBA00022692"/>
    </source>
</evidence>
<dbReference type="EMBL" id="HACM01001148">
    <property type="protein sequence ID" value="CRZ01590.1"/>
    <property type="molecule type" value="Transcribed_RNA"/>
</dbReference>